<sequence length="76" mass="8654">MEISHKLNDTRKVEEHQGTMEKIVRKSRKDKYIASQKIEIGETSVERPELTAPITTEDGSIDIPTSISTLLYTYAM</sequence>
<comment type="caution">
    <text evidence="1">The sequence shown here is derived from an EMBL/GenBank/DDBJ whole genome shotgun (WGS) entry which is preliminary data.</text>
</comment>
<evidence type="ECO:0000313" key="1">
    <source>
        <dbReference type="EMBL" id="KAK7832627.1"/>
    </source>
</evidence>
<gene>
    <name evidence="1" type="ORF">CFP56_026247</name>
</gene>
<dbReference type="AlphaFoldDB" id="A0AAW0K0R9"/>
<evidence type="ECO:0000313" key="2">
    <source>
        <dbReference type="Proteomes" id="UP000237347"/>
    </source>
</evidence>
<keyword evidence="2" id="KW-1185">Reference proteome</keyword>
<organism evidence="1 2">
    <name type="scientific">Quercus suber</name>
    <name type="common">Cork oak</name>
    <dbReference type="NCBI Taxonomy" id="58331"/>
    <lineage>
        <taxon>Eukaryota</taxon>
        <taxon>Viridiplantae</taxon>
        <taxon>Streptophyta</taxon>
        <taxon>Embryophyta</taxon>
        <taxon>Tracheophyta</taxon>
        <taxon>Spermatophyta</taxon>
        <taxon>Magnoliopsida</taxon>
        <taxon>eudicotyledons</taxon>
        <taxon>Gunneridae</taxon>
        <taxon>Pentapetalae</taxon>
        <taxon>rosids</taxon>
        <taxon>fabids</taxon>
        <taxon>Fagales</taxon>
        <taxon>Fagaceae</taxon>
        <taxon>Quercus</taxon>
    </lineage>
</organism>
<proteinExistence type="predicted"/>
<reference evidence="1 2" key="1">
    <citation type="journal article" date="2018" name="Sci. Data">
        <title>The draft genome sequence of cork oak.</title>
        <authorList>
            <person name="Ramos A.M."/>
            <person name="Usie A."/>
            <person name="Barbosa P."/>
            <person name="Barros P.M."/>
            <person name="Capote T."/>
            <person name="Chaves I."/>
            <person name="Simoes F."/>
            <person name="Abreu I."/>
            <person name="Carrasquinho I."/>
            <person name="Faro C."/>
            <person name="Guimaraes J.B."/>
            <person name="Mendonca D."/>
            <person name="Nobrega F."/>
            <person name="Rodrigues L."/>
            <person name="Saibo N.J.M."/>
            <person name="Varela M.C."/>
            <person name="Egas C."/>
            <person name="Matos J."/>
            <person name="Miguel C.M."/>
            <person name="Oliveira M.M."/>
            <person name="Ricardo C.P."/>
            <person name="Goncalves S."/>
        </authorList>
    </citation>
    <scope>NUCLEOTIDE SEQUENCE [LARGE SCALE GENOMIC DNA]</scope>
    <source>
        <strain evidence="2">cv. HL8</strain>
    </source>
</reference>
<name>A0AAW0K0R9_QUESU</name>
<protein>
    <submittedName>
        <fullName evidence="1">Uncharacterized protein</fullName>
    </submittedName>
</protein>
<dbReference type="EMBL" id="PKMF04000420">
    <property type="protein sequence ID" value="KAK7832627.1"/>
    <property type="molecule type" value="Genomic_DNA"/>
</dbReference>
<accession>A0AAW0K0R9</accession>
<dbReference type="Proteomes" id="UP000237347">
    <property type="component" value="Unassembled WGS sequence"/>
</dbReference>